<keyword evidence="10 14" id="KW-1133">Transmembrane helix</keyword>
<dbReference type="InterPro" id="IPR029044">
    <property type="entry name" value="Nucleotide-diphossugar_trans"/>
</dbReference>
<keyword evidence="5" id="KW-0328">Glycosyltransferase</keyword>
<dbReference type="GO" id="GO:0005789">
    <property type="term" value="C:endoplasmic reticulum membrane"/>
    <property type="evidence" value="ECO:0007669"/>
    <property type="project" value="UniProtKB-SubCell"/>
</dbReference>
<dbReference type="PANTHER" id="PTHR10859:SF91">
    <property type="entry name" value="DOLICHYL-PHOSPHATE BETA-GLUCOSYLTRANSFERASE"/>
    <property type="match status" value="1"/>
</dbReference>
<dbReference type="FunFam" id="3.90.550.10:FF:000068">
    <property type="entry name" value="ALG5, dolichyl-phosphate beta-glucosyltransferase"/>
    <property type="match status" value="1"/>
</dbReference>
<dbReference type="Pfam" id="PF00535">
    <property type="entry name" value="Glycos_transf_2"/>
    <property type="match status" value="1"/>
</dbReference>
<evidence type="ECO:0000256" key="9">
    <source>
        <dbReference type="ARBA" id="ARBA00022968"/>
    </source>
</evidence>
<gene>
    <name evidence="16" type="ORF">OXX778_LOCUS888</name>
</gene>
<evidence type="ECO:0000256" key="8">
    <source>
        <dbReference type="ARBA" id="ARBA00022824"/>
    </source>
</evidence>
<keyword evidence="7 14" id="KW-0812">Transmembrane</keyword>
<dbReference type="Proteomes" id="UP000663879">
    <property type="component" value="Unassembled WGS sequence"/>
</dbReference>
<evidence type="ECO:0000313" key="17">
    <source>
        <dbReference type="Proteomes" id="UP000663879"/>
    </source>
</evidence>
<dbReference type="AlphaFoldDB" id="A0A813M310"/>
<evidence type="ECO:0000256" key="4">
    <source>
        <dbReference type="ARBA" id="ARBA00012583"/>
    </source>
</evidence>
<dbReference type="OrthoDB" id="3784at2759"/>
<accession>A0A813M310</accession>
<comment type="similarity">
    <text evidence="3">Belongs to the glycosyltransferase 2 family.</text>
</comment>
<dbReference type="InterPro" id="IPR001173">
    <property type="entry name" value="Glyco_trans_2-like"/>
</dbReference>
<keyword evidence="17" id="KW-1185">Reference proteome</keyword>
<evidence type="ECO:0000259" key="15">
    <source>
        <dbReference type="Pfam" id="PF00535"/>
    </source>
</evidence>
<dbReference type="GO" id="GO:0004581">
    <property type="term" value="F:dolichyl-phosphate beta-glucosyltransferase activity"/>
    <property type="evidence" value="ECO:0007669"/>
    <property type="project" value="UniProtKB-EC"/>
</dbReference>
<dbReference type="GO" id="GO:0006487">
    <property type="term" value="P:protein N-linked glycosylation"/>
    <property type="evidence" value="ECO:0007669"/>
    <property type="project" value="TreeGrafter"/>
</dbReference>
<comment type="pathway">
    <text evidence="2">Protein modification; protein glycosylation.</text>
</comment>
<keyword evidence="6" id="KW-0808">Transferase</keyword>
<name>A0A813M310_9BILA</name>
<organism evidence="16 17">
    <name type="scientific">Brachionus calyciflorus</name>
    <dbReference type="NCBI Taxonomy" id="104777"/>
    <lineage>
        <taxon>Eukaryota</taxon>
        <taxon>Metazoa</taxon>
        <taxon>Spiralia</taxon>
        <taxon>Gnathifera</taxon>
        <taxon>Rotifera</taxon>
        <taxon>Eurotatoria</taxon>
        <taxon>Monogononta</taxon>
        <taxon>Pseudotrocha</taxon>
        <taxon>Ploima</taxon>
        <taxon>Brachionidae</taxon>
        <taxon>Brachionus</taxon>
    </lineage>
</organism>
<evidence type="ECO:0000256" key="13">
    <source>
        <dbReference type="ARBA" id="ARBA00070518"/>
    </source>
</evidence>
<comment type="catalytic activity">
    <reaction evidence="12">
        <text>a di-trans,poly-cis-dolichyl phosphate + UDP-alpha-D-glucose = a di-trans,poly-cis-dolichyl beta-D-glucosyl phosphate + UDP</text>
        <dbReference type="Rhea" id="RHEA:15401"/>
        <dbReference type="Rhea" id="RHEA-COMP:19498"/>
        <dbReference type="Rhea" id="RHEA-COMP:19502"/>
        <dbReference type="ChEBI" id="CHEBI:57525"/>
        <dbReference type="ChEBI" id="CHEBI:57683"/>
        <dbReference type="ChEBI" id="CHEBI:58223"/>
        <dbReference type="ChEBI" id="CHEBI:58885"/>
        <dbReference type="EC" id="2.4.1.117"/>
    </reaction>
    <physiologicalReaction direction="left-to-right" evidence="12">
        <dbReference type="Rhea" id="RHEA:15402"/>
    </physiologicalReaction>
</comment>
<evidence type="ECO:0000313" key="16">
    <source>
        <dbReference type="EMBL" id="CAF0710041.1"/>
    </source>
</evidence>
<proteinExistence type="inferred from homology"/>
<evidence type="ECO:0000256" key="3">
    <source>
        <dbReference type="ARBA" id="ARBA00006739"/>
    </source>
</evidence>
<evidence type="ECO:0000256" key="5">
    <source>
        <dbReference type="ARBA" id="ARBA00022676"/>
    </source>
</evidence>
<keyword evidence="9" id="KW-0735">Signal-anchor</keyword>
<dbReference type="Gene3D" id="3.90.550.10">
    <property type="entry name" value="Spore Coat Polysaccharide Biosynthesis Protein SpsA, Chain A"/>
    <property type="match status" value="1"/>
</dbReference>
<dbReference type="EC" id="2.4.1.117" evidence="4"/>
<evidence type="ECO:0000256" key="11">
    <source>
        <dbReference type="ARBA" id="ARBA00023136"/>
    </source>
</evidence>
<sequence>MLDCCCTKWLTWGLLVIMVLVFLFKRIIRAVSIPYAQMPQTENEQHFLDPKTNQKIKFPSILNSASLYLSVIVPSYNEEARLPTMLDEALEYLEKRNRADSSFTYEIIVVDDGSKDSTSKVALEYSKKYSSETVRVLTQDFNRGKGGAVRMGVMKCRGKLILFADADGASKFSDFERLEKIVKTNSSSLENDKIVACGSRRHLEKDSIAKRSLFRTILMHGFHFLVWFLCVKGVRDTQCGFKLLTRPAAIDAFSNLHVLRWAFDVDLLYIAQYLKMPIFEVDINWHECEGSKITFGSYIQMGLDLLSIRLHYLFGAWKINPNHRL</sequence>
<keyword evidence="11 14" id="KW-0472">Membrane</keyword>
<comment type="subcellular location">
    <subcellularLocation>
        <location evidence="1">Endoplasmic reticulum membrane</location>
        <topology evidence="1">Single-pass membrane protein</topology>
    </subcellularLocation>
</comment>
<evidence type="ECO:0000256" key="2">
    <source>
        <dbReference type="ARBA" id="ARBA00004922"/>
    </source>
</evidence>
<dbReference type="PANTHER" id="PTHR10859">
    <property type="entry name" value="GLYCOSYL TRANSFERASE"/>
    <property type="match status" value="1"/>
</dbReference>
<dbReference type="SUPFAM" id="SSF53448">
    <property type="entry name" value="Nucleotide-diphospho-sugar transferases"/>
    <property type="match status" value="1"/>
</dbReference>
<evidence type="ECO:0000256" key="1">
    <source>
        <dbReference type="ARBA" id="ARBA00004389"/>
    </source>
</evidence>
<evidence type="ECO:0000256" key="7">
    <source>
        <dbReference type="ARBA" id="ARBA00022692"/>
    </source>
</evidence>
<dbReference type="InterPro" id="IPR035518">
    <property type="entry name" value="DPG_synthase"/>
</dbReference>
<evidence type="ECO:0000256" key="10">
    <source>
        <dbReference type="ARBA" id="ARBA00022989"/>
    </source>
</evidence>
<dbReference type="CDD" id="cd04188">
    <property type="entry name" value="DPG_synthase"/>
    <property type="match status" value="1"/>
</dbReference>
<evidence type="ECO:0000256" key="6">
    <source>
        <dbReference type="ARBA" id="ARBA00022679"/>
    </source>
</evidence>
<protein>
    <recommendedName>
        <fullName evidence="13">Dolichyl-phosphate beta-glucosyltransferase</fullName>
        <ecNumber evidence="4">2.4.1.117</ecNumber>
    </recommendedName>
</protein>
<dbReference type="EMBL" id="CAJNOC010000051">
    <property type="protein sequence ID" value="CAF0710041.1"/>
    <property type="molecule type" value="Genomic_DNA"/>
</dbReference>
<feature type="domain" description="Glycosyltransferase 2-like" evidence="15">
    <location>
        <begin position="70"/>
        <end position="247"/>
    </location>
</feature>
<reference evidence="16" key="1">
    <citation type="submission" date="2021-02" db="EMBL/GenBank/DDBJ databases">
        <authorList>
            <person name="Nowell W R."/>
        </authorList>
    </citation>
    <scope>NUCLEOTIDE SEQUENCE</scope>
    <source>
        <strain evidence="16">Ploen Becks lab</strain>
    </source>
</reference>
<keyword evidence="8" id="KW-0256">Endoplasmic reticulum</keyword>
<feature type="transmembrane region" description="Helical" evidence="14">
    <location>
        <begin position="12"/>
        <end position="28"/>
    </location>
</feature>
<comment type="caution">
    <text evidence="16">The sequence shown here is derived from an EMBL/GenBank/DDBJ whole genome shotgun (WGS) entry which is preliminary data.</text>
</comment>
<evidence type="ECO:0000256" key="14">
    <source>
        <dbReference type="SAM" id="Phobius"/>
    </source>
</evidence>
<evidence type="ECO:0000256" key="12">
    <source>
        <dbReference type="ARBA" id="ARBA00045097"/>
    </source>
</evidence>